<evidence type="ECO:0000313" key="2">
    <source>
        <dbReference type="EMBL" id="GBN13072.1"/>
    </source>
</evidence>
<evidence type="ECO:0000256" key="1">
    <source>
        <dbReference type="SAM" id="SignalP"/>
    </source>
</evidence>
<keyword evidence="3" id="KW-1185">Reference proteome</keyword>
<dbReference type="EMBL" id="BGPR01118508">
    <property type="protein sequence ID" value="GBN13072.1"/>
    <property type="molecule type" value="Genomic_DNA"/>
</dbReference>
<feature type="chain" id="PRO_5021432519" evidence="1">
    <location>
        <begin position="26"/>
        <end position="93"/>
    </location>
</feature>
<reference evidence="2 3" key="1">
    <citation type="journal article" date="2019" name="Sci. Rep.">
        <title>Orb-weaving spider Araneus ventricosus genome elucidates the spidroin gene catalogue.</title>
        <authorList>
            <person name="Kono N."/>
            <person name="Nakamura H."/>
            <person name="Ohtoshi R."/>
            <person name="Moran D.A.P."/>
            <person name="Shinohara A."/>
            <person name="Yoshida Y."/>
            <person name="Fujiwara M."/>
            <person name="Mori M."/>
            <person name="Tomita M."/>
            <person name="Arakawa K."/>
        </authorList>
    </citation>
    <scope>NUCLEOTIDE SEQUENCE [LARGE SCALE GENOMIC DNA]</scope>
</reference>
<feature type="signal peptide" evidence="1">
    <location>
        <begin position="1"/>
        <end position="25"/>
    </location>
</feature>
<comment type="caution">
    <text evidence="2">The sequence shown here is derived from an EMBL/GenBank/DDBJ whole genome shotgun (WGS) entry which is preliminary data.</text>
</comment>
<dbReference type="Proteomes" id="UP000499080">
    <property type="component" value="Unassembled WGS sequence"/>
</dbReference>
<name>A0A4Y2LEM1_ARAVE</name>
<gene>
    <name evidence="2" type="ORF">AVEN_80470_1</name>
</gene>
<accession>A0A4Y2LEM1</accession>
<proteinExistence type="predicted"/>
<sequence length="93" mass="10464">MAALTIVRKYLWVRLLISSWNLISADTIRNFLVHIVKCTEGILKEEYEEWMSIVDGIALVATLTAMEICQVVCEQDQAPVGGTNVLQKALQRT</sequence>
<evidence type="ECO:0000313" key="3">
    <source>
        <dbReference type="Proteomes" id="UP000499080"/>
    </source>
</evidence>
<keyword evidence="1" id="KW-0732">Signal</keyword>
<organism evidence="2 3">
    <name type="scientific">Araneus ventricosus</name>
    <name type="common">Orbweaver spider</name>
    <name type="synonym">Epeira ventricosa</name>
    <dbReference type="NCBI Taxonomy" id="182803"/>
    <lineage>
        <taxon>Eukaryota</taxon>
        <taxon>Metazoa</taxon>
        <taxon>Ecdysozoa</taxon>
        <taxon>Arthropoda</taxon>
        <taxon>Chelicerata</taxon>
        <taxon>Arachnida</taxon>
        <taxon>Araneae</taxon>
        <taxon>Araneomorphae</taxon>
        <taxon>Entelegynae</taxon>
        <taxon>Araneoidea</taxon>
        <taxon>Araneidae</taxon>
        <taxon>Araneus</taxon>
    </lineage>
</organism>
<protein>
    <submittedName>
        <fullName evidence="2">Uncharacterized protein</fullName>
    </submittedName>
</protein>
<dbReference type="AlphaFoldDB" id="A0A4Y2LEM1"/>